<protein>
    <submittedName>
        <fullName evidence="2">Uncharacterized protein</fullName>
    </submittedName>
</protein>
<feature type="non-terminal residue" evidence="2">
    <location>
        <position position="75"/>
    </location>
</feature>
<name>A0AAV7RB05_PLEWA</name>
<reference evidence="2" key="1">
    <citation type="journal article" date="2022" name="bioRxiv">
        <title>Sequencing and chromosome-scale assembly of the giantPleurodeles waltlgenome.</title>
        <authorList>
            <person name="Brown T."/>
            <person name="Elewa A."/>
            <person name="Iarovenko S."/>
            <person name="Subramanian E."/>
            <person name="Araus A.J."/>
            <person name="Petzold A."/>
            <person name="Susuki M."/>
            <person name="Suzuki K.-i.T."/>
            <person name="Hayashi T."/>
            <person name="Toyoda A."/>
            <person name="Oliveira C."/>
            <person name="Osipova E."/>
            <person name="Leigh N.D."/>
            <person name="Simon A."/>
            <person name="Yun M.H."/>
        </authorList>
    </citation>
    <scope>NUCLEOTIDE SEQUENCE</scope>
    <source>
        <strain evidence="2">20211129_DDA</strain>
        <tissue evidence="2">Liver</tissue>
    </source>
</reference>
<comment type="caution">
    <text evidence="2">The sequence shown here is derived from an EMBL/GenBank/DDBJ whole genome shotgun (WGS) entry which is preliminary data.</text>
</comment>
<evidence type="ECO:0000313" key="3">
    <source>
        <dbReference type="Proteomes" id="UP001066276"/>
    </source>
</evidence>
<feature type="non-terminal residue" evidence="2">
    <location>
        <position position="1"/>
    </location>
</feature>
<evidence type="ECO:0000256" key="1">
    <source>
        <dbReference type="SAM" id="MobiDB-lite"/>
    </source>
</evidence>
<evidence type="ECO:0000313" key="2">
    <source>
        <dbReference type="EMBL" id="KAJ1148033.1"/>
    </source>
</evidence>
<keyword evidence="3" id="KW-1185">Reference proteome</keyword>
<dbReference type="EMBL" id="JANPWB010000009">
    <property type="protein sequence ID" value="KAJ1148033.1"/>
    <property type="molecule type" value="Genomic_DNA"/>
</dbReference>
<feature type="compositionally biased region" description="Polar residues" evidence="1">
    <location>
        <begin position="1"/>
        <end position="16"/>
    </location>
</feature>
<sequence>SWFPSTPLSKLQTWKQPKQGPDRIATLLRSSLRKWHKNGFPRLVSLPPSLLQEMPHGAIGQSQKRHYCLSHGSVL</sequence>
<dbReference type="Proteomes" id="UP001066276">
    <property type="component" value="Chromosome 5"/>
</dbReference>
<proteinExistence type="predicted"/>
<gene>
    <name evidence="2" type="ORF">NDU88_000874</name>
</gene>
<dbReference type="AlphaFoldDB" id="A0AAV7RB05"/>
<organism evidence="2 3">
    <name type="scientific">Pleurodeles waltl</name>
    <name type="common">Iberian ribbed newt</name>
    <dbReference type="NCBI Taxonomy" id="8319"/>
    <lineage>
        <taxon>Eukaryota</taxon>
        <taxon>Metazoa</taxon>
        <taxon>Chordata</taxon>
        <taxon>Craniata</taxon>
        <taxon>Vertebrata</taxon>
        <taxon>Euteleostomi</taxon>
        <taxon>Amphibia</taxon>
        <taxon>Batrachia</taxon>
        <taxon>Caudata</taxon>
        <taxon>Salamandroidea</taxon>
        <taxon>Salamandridae</taxon>
        <taxon>Pleurodelinae</taxon>
        <taxon>Pleurodeles</taxon>
    </lineage>
</organism>
<accession>A0AAV7RB05</accession>
<feature type="region of interest" description="Disordered" evidence="1">
    <location>
        <begin position="1"/>
        <end position="22"/>
    </location>
</feature>